<reference evidence="2" key="1">
    <citation type="journal article" date="2018" name="Gigascience">
        <title>Genome assembly of the Pink Ipe (Handroanthus impetiginosus, Bignoniaceae), a highly valued, ecologically keystone Neotropical timber forest tree.</title>
        <authorList>
            <person name="Silva-Junior O.B."/>
            <person name="Grattapaglia D."/>
            <person name="Novaes E."/>
            <person name="Collevatti R.G."/>
        </authorList>
    </citation>
    <scope>NUCLEOTIDE SEQUENCE [LARGE SCALE GENOMIC DNA]</scope>
    <source>
        <strain evidence="2">cv. UFG-1</strain>
    </source>
</reference>
<dbReference type="STRING" id="429701.A0A2G9GMF4"/>
<evidence type="ECO:0000313" key="1">
    <source>
        <dbReference type="EMBL" id="PIN06200.1"/>
    </source>
</evidence>
<dbReference type="PANTHER" id="PTHR33052">
    <property type="entry name" value="DUF4228 DOMAIN PROTEIN-RELATED"/>
    <property type="match status" value="1"/>
</dbReference>
<dbReference type="AlphaFoldDB" id="A0A2G9GMF4"/>
<accession>A0A2G9GMF4</accession>
<dbReference type="OrthoDB" id="1922322at2759"/>
<evidence type="ECO:0000313" key="2">
    <source>
        <dbReference type="Proteomes" id="UP000231279"/>
    </source>
</evidence>
<dbReference type="InterPro" id="IPR025322">
    <property type="entry name" value="PADRE_dom"/>
</dbReference>
<sequence length="178" mass="19654">MGNYISCTFPAPKLRSPKSARVILPGGEIRQFRQPVKAAELMLESPNHFVVNSKSLNIGRRFSPLSADEDLEFGNLYVMLPMRRVNSIVTAADVAVFLMAANSAPKRISAGNAVKISPEVVSQAAEATVEDLDREGSENGRSRFILEDVAPEYEYRLAVCRSKKPVLDTITEEPVFVR</sequence>
<comment type="caution">
    <text evidence="1">The sequence shown here is derived from an EMBL/GenBank/DDBJ whole genome shotgun (WGS) entry which is preliminary data.</text>
</comment>
<dbReference type="Pfam" id="PF14009">
    <property type="entry name" value="PADRE"/>
    <property type="match status" value="1"/>
</dbReference>
<proteinExistence type="predicted"/>
<gene>
    <name evidence="1" type="ORF">CDL12_21248</name>
</gene>
<keyword evidence="2" id="KW-1185">Reference proteome</keyword>
<protein>
    <recommendedName>
        <fullName evidence="3">DUF4228 domain-containing protein</fullName>
    </recommendedName>
</protein>
<organism evidence="1 2">
    <name type="scientific">Handroanthus impetiginosus</name>
    <dbReference type="NCBI Taxonomy" id="429701"/>
    <lineage>
        <taxon>Eukaryota</taxon>
        <taxon>Viridiplantae</taxon>
        <taxon>Streptophyta</taxon>
        <taxon>Embryophyta</taxon>
        <taxon>Tracheophyta</taxon>
        <taxon>Spermatophyta</taxon>
        <taxon>Magnoliopsida</taxon>
        <taxon>eudicotyledons</taxon>
        <taxon>Gunneridae</taxon>
        <taxon>Pentapetalae</taxon>
        <taxon>asterids</taxon>
        <taxon>lamiids</taxon>
        <taxon>Lamiales</taxon>
        <taxon>Bignoniaceae</taxon>
        <taxon>Crescentiina</taxon>
        <taxon>Tabebuia alliance</taxon>
        <taxon>Handroanthus</taxon>
    </lineage>
</organism>
<dbReference type="EMBL" id="NKXS01004502">
    <property type="protein sequence ID" value="PIN06200.1"/>
    <property type="molecule type" value="Genomic_DNA"/>
</dbReference>
<evidence type="ECO:0008006" key="3">
    <source>
        <dbReference type="Google" id="ProtNLM"/>
    </source>
</evidence>
<name>A0A2G9GMF4_9LAMI</name>
<dbReference type="Proteomes" id="UP000231279">
    <property type="component" value="Unassembled WGS sequence"/>
</dbReference>